<evidence type="ECO:0000313" key="2">
    <source>
        <dbReference type="EMBL" id="PKA58550.1"/>
    </source>
</evidence>
<keyword evidence="3" id="KW-1185">Reference proteome</keyword>
<feature type="region of interest" description="Disordered" evidence="1">
    <location>
        <begin position="120"/>
        <end position="188"/>
    </location>
</feature>
<feature type="compositionally biased region" description="Polar residues" evidence="1">
    <location>
        <begin position="152"/>
        <end position="164"/>
    </location>
</feature>
<protein>
    <submittedName>
        <fullName evidence="2">Uncharacterized protein</fullName>
    </submittedName>
</protein>
<feature type="compositionally biased region" description="Basic and acidic residues" evidence="1">
    <location>
        <begin position="124"/>
        <end position="133"/>
    </location>
</feature>
<proteinExistence type="predicted"/>
<organism evidence="2 3">
    <name type="scientific">Apostasia shenzhenica</name>
    <dbReference type="NCBI Taxonomy" id="1088818"/>
    <lineage>
        <taxon>Eukaryota</taxon>
        <taxon>Viridiplantae</taxon>
        <taxon>Streptophyta</taxon>
        <taxon>Embryophyta</taxon>
        <taxon>Tracheophyta</taxon>
        <taxon>Spermatophyta</taxon>
        <taxon>Magnoliopsida</taxon>
        <taxon>Liliopsida</taxon>
        <taxon>Asparagales</taxon>
        <taxon>Orchidaceae</taxon>
        <taxon>Apostasioideae</taxon>
        <taxon>Apostasia</taxon>
    </lineage>
</organism>
<reference evidence="2 3" key="1">
    <citation type="journal article" date="2017" name="Nature">
        <title>The Apostasia genome and the evolution of orchids.</title>
        <authorList>
            <person name="Zhang G.Q."/>
            <person name="Liu K.W."/>
            <person name="Li Z."/>
            <person name="Lohaus R."/>
            <person name="Hsiao Y.Y."/>
            <person name="Niu S.C."/>
            <person name="Wang J.Y."/>
            <person name="Lin Y.C."/>
            <person name="Xu Q."/>
            <person name="Chen L.J."/>
            <person name="Yoshida K."/>
            <person name="Fujiwara S."/>
            <person name="Wang Z.W."/>
            <person name="Zhang Y.Q."/>
            <person name="Mitsuda N."/>
            <person name="Wang M."/>
            <person name="Liu G.H."/>
            <person name="Pecoraro L."/>
            <person name="Huang H.X."/>
            <person name="Xiao X.J."/>
            <person name="Lin M."/>
            <person name="Wu X.Y."/>
            <person name="Wu W.L."/>
            <person name="Chen Y.Y."/>
            <person name="Chang S.B."/>
            <person name="Sakamoto S."/>
            <person name="Ohme-Takagi M."/>
            <person name="Yagi M."/>
            <person name="Zeng S.J."/>
            <person name="Shen C.Y."/>
            <person name="Yeh C.M."/>
            <person name="Luo Y.B."/>
            <person name="Tsai W.C."/>
            <person name="Van de Peer Y."/>
            <person name="Liu Z.J."/>
        </authorList>
    </citation>
    <scope>NUCLEOTIDE SEQUENCE [LARGE SCALE GENOMIC DNA]</scope>
    <source>
        <strain evidence="3">cv. Shenzhen</strain>
        <tissue evidence="2">Stem</tissue>
    </source>
</reference>
<dbReference type="EMBL" id="KZ451951">
    <property type="protein sequence ID" value="PKA58550.1"/>
    <property type="molecule type" value="Genomic_DNA"/>
</dbReference>
<evidence type="ECO:0000313" key="3">
    <source>
        <dbReference type="Proteomes" id="UP000236161"/>
    </source>
</evidence>
<sequence length="231" mass="24429">MQHVPPIVVKSIDAHSRVPRGPVESKNTCGALDGSPVDPRRTGVATTMFSGVAGFVRDELPETGGPAQPDQEGARRPFVREEAPKKPRICLSNIGEGARVASRSLQGDARAAPSIEHAIIVADDEVRSRREDAGNQPTAPLPMKAQDAPLQERSTLTLVSSPSVPSAGPEVSSGGGQRGPDSGSSSTQYFARSICSHLDQVEKHLASRGQAAALEQKMEEALSLLRRLESS</sequence>
<feature type="region of interest" description="Disordered" evidence="1">
    <location>
        <begin position="57"/>
        <end position="87"/>
    </location>
</feature>
<accession>A0A2I0ASN0</accession>
<dbReference type="AlphaFoldDB" id="A0A2I0ASN0"/>
<name>A0A2I0ASN0_9ASPA</name>
<gene>
    <name evidence="2" type="ORF">AXF42_Ash008837</name>
</gene>
<feature type="compositionally biased region" description="Basic and acidic residues" evidence="1">
    <location>
        <begin position="72"/>
        <end position="85"/>
    </location>
</feature>
<dbReference type="Proteomes" id="UP000236161">
    <property type="component" value="Unassembled WGS sequence"/>
</dbReference>
<feature type="region of interest" description="Disordered" evidence="1">
    <location>
        <begin position="17"/>
        <end position="42"/>
    </location>
</feature>
<evidence type="ECO:0000256" key="1">
    <source>
        <dbReference type="SAM" id="MobiDB-lite"/>
    </source>
</evidence>